<comment type="similarity">
    <text evidence="1 5">Belongs to the adenylate kinase family.</text>
</comment>
<dbReference type="Proteomes" id="UP001146793">
    <property type="component" value="Unassembled WGS sequence"/>
</dbReference>
<dbReference type="InterPro" id="IPR033690">
    <property type="entry name" value="Adenylat_kinase_CS"/>
</dbReference>
<dbReference type="InterPro" id="IPR036193">
    <property type="entry name" value="ADK_active_lid_dom_sf"/>
</dbReference>
<protein>
    <submittedName>
        <fullName evidence="7">Adenylate kinase</fullName>
    </submittedName>
</protein>
<name>A0AAV7Z9J8_9EUKA</name>
<evidence type="ECO:0000256" key="4">
    <source>
        <dbReference type="ARBA" id="ARBA00022777"/>
    </source>
</evidence>
<accession>A0AAV7Z9J8</accession>
<dbReference type="PROSITE" id="PS00113">
    <property type="entry name" value="ADENYLATE_KINASE"/>
    <property type="match status" value="1"/>
</dbReference>
<evidence type="ECO:0000256" key="3">
    <source>
        <dbReference type="ARBA" id="ARBA00022741"/>
    </source>
</evidence>
<keyword evidence="4 5" id="KW-0418">Kinase</keyword>
<proteinExistence type="inferred from homology"/>
<dbReference type="PRINTS" id="PR00094">
    <property type="entry name" value="ADENYLTKNASE"/>
</dbReference>
<dbReference type="CDD" id="cd01428">
    <property type="entry name" value="ADK"/>
    <property type="match status" value="1"/>
</dbReference>
<feature type="domain" description="Adenylate kinase active site lid" evidence="6">
    <location>
        <begin position="130"/>
        <end position="165"/>
    </location>
</feature>
<organism evidence="7 8">
    <name type="scientific">Anaeramoeba flamelloides</name>
    <dbReference type="NCBI Taxonomy" id="1746091"/>
    <lineage>
        <taxon>Eukaryota</taxon>
        <taxon>Metamonada</taxon>
        <taxon>Anaeramoebidae</taxon>
        <taxon>Anaeramoeba</taxon>
    </lineage>
</organism>
<keyword evidence="3" id="KW-0547">Nucleotide-binding</keyword>
<dbReference type="InterPro" id="IPR027417">
    <property type="entry name" value="P-loop_NTPase"/>
</dbReference>
<dbReference type="Pfam" id="PF00406">
    <property type="entry name" value="ADK"/>
    <property type="match status" value="1"/>
</dbReference>
<dbReference type="FunFam" id="3.40.50.300:FF:000106">
    <property type="entry name" value="Adenylate kinase mitochondrial"/>
    <property type="match status" value="1"/>
</dbReference>
<dbReference type="SUPFAM" id="SSF57774">
    <property type="entry name" value="Microbial and mitochondrial ADK, insert 'zinc finger' domain"/>
    <property type="match status" value="1"/>
</dbReference>
<dbReference type="EMBL" id="JANTQA010000033">
    <property type="protein sequence ID" value="KAJ3437666.1"/>
    <property type="molecule type" value="Genomic_DNA"/>
</dbReference>
<dbReference type="NCBIfam" id="TIGR01351">
    <property type="entry name" value="adk"/>
    <property type="match status" value="1"/>
</dbReference>
<sequence>MQKCIFFSIIGPPGSGKGTLAQFICQKYGFTHLSTGDLIREAVRKQTKVGLQIQEIKSNNQLITNEIIGELLKERLSTIEEGGVVFDGFPRKFEQLRILEEALQSKGPNLSLVIQLMIDRETIEKRITGRLIHPKSGRIYHEIYNPPKVTMKDDITGEQLVRRNDDEIIKLAPRIERYQKFSKPIIEHFTKLQLLFTIDSSQEKQAVFNQAVQKFEQLNFSDLNLQKQELM</sequence>
<comment type="caution">
    <text evidence="7">The sequence shown here is derived from an EMBL/GenBank/DDBJ whole genome shotgun (WGS) entry which is preliminary data.</text>
</comment>
<dbReference type="HAMAP" id="MF_00235">
    <property type="entry name" value="Adenylate_kinase_Adk"/>
    <property type="match status" value="1"/>
</dbReference>
<reference evidence="7" key="1">
    <citation type="submission" date="2022-08" db="EMBL/GenBank/DDBJ databases">
        <title>Novel sulphate-reducing endosymbionts in the free-living metamonad Anaeramoeba.</title>
        <authorList>
            <person name="Jerlstrom-Hultqvist J."/>
            <person name="Cepicka I."/>
            <person name="Gallot-Lavallee L."/>
            <person name="Salas-Leiva D."/>
            <person name="Curtis B.A."/>
            <person name="Zahonova K."/>
            <person name="Pipaliya S."/>
            <person name="Dacks J."/>
            <person name="Roger A.J."/>
        </authorList>
    </citation>
    <scope>NUCLEOTIDE SEQUENCE</scope>
    <source>
        <strain evidence="7">Busselton2</strain>
    </source>
</reference>
<keyword evidence="2 5" id="KW-0808">Transferase</keyword>
<dbReference type="GO" id="GO:0004017">
    <property type="term" value="F:AMP kinase activity"/>
    <property type="evidence" value="ECO:0007669"/>
    <property type="project" value="InterPro"/>
</dbReference>
<dbReference type="GO" id="GO:0005524">
    <property type="term" value="F:ATP binding"/>
    <property type="evidence" value="ECO:0007669"/>
    <property type="project" value="InterPro"/>
</dbReference>
<dbReference type="PANTHER" id="PTHR23359">
    <property type="entry name" value="NUCLEOTIDE KINASE"/>
    <property type="match status" value="1"/>
</dbReference>
<dbReference type="AlphaFoldDB" id="A0AAV7Z9J8"/>
<evidence type="ECO:0000313" key="7">
    <source>
        <dbReference type="EMBL" id="KAJ3437666.1"/>
    </source>
</evidence>
<evidence type="ECO:0000256" key="1">
    <source>
        <dbReference type="ARBA" id="ARBA00007220"/>
    </source>
</evidence>
<dbReference type="Pfam" id="PF05191">
    <property type="entry name" value="ADK_lid"/>
    <property type="match status" value="1"/>
</dbReference>
<dbReference type="InterPro" id="IPR000850">
    <property type="entry name" value="Adenylat/UMP-CMP_kin"/>
</dbReference>
<gene>
    <name evidence="7" type="ORF">M0812_16832</name>
</gene>
<evidence type="ECO:0000256" key="2">
    <source>
        <dbReference type="ARBA" id="ARBA00022679"/>
    </source>
</evidence>
<dbReference type="Gene3D" id="3.40.50.300">
    <property type="entry name" value="P-loop containing nucleotide triphosphate hydrolases"/>
    <property type="match status" value="1"/>
</dbReference>
<evidence type="ECO:0000256" key="5">
    <source>
        <dbReference type="RuleBase" id="RU003330"/>
    </source>
</evidence>
<evidence type="ECO:0000259" key="6">
    <source>
        <dbReference type="Pfam" id="PF05191"/>
    </source>
</evidence>
<dbReference type="InterPro" id="IPR007862">
    <property type="entry name" value="Adenylate_kinase_lid-dom"/>
</dbReference>
<evidence type="ECO:0000313" key="8">
    <source>
        <dbReference type="Proteomes" id="UP001146793"/>
    </source>
</evidence>
<dbReference type="SUPFAM" id="SSF52540">
    <property type="entry name" value="P-loop containing nucleoside triphosphate hydrolases"/>
    <property type="match status" value="1"/>
</dbReference>
<dbReference type="InterPro" id="IPR006259">
    <property type="entry name" value="Adenyl_kin_sub"/>
</dbReference>